<sequence>MYDLRANARTCQQCIVAERKLKKLMRRIEQR</sequence>
<reference evidence="1" key="1">
    <citation type="submission" date="2014-11" db="EMBL/GenBank/DDBJ databases">
        <authorList>
            <person name="Amaro Gonzalez C."/>
        </authorList>
    </citation>
    <scope>NUCLEOTIDE SEQUENCE</scope>
</reference>
<accession>A0A0E9QG61</accession>
<dbReference type="AlphaFoldDB" id="A0A0E9QG61"/>
<protein>
    <submittedName>
        <fullName evidence="1">Uncharacterized protein</fullName>
    </submittedName>
</protein>
<name>A0A0E9QG61_ANGAN</name>
<evidence type="ECO:0000313" key="1">
    <source>
        <dbReference type="EMBL" id="JAH15497.1"/>
    </source>
</evidence>
<organism evidence="1">
    <name type="scientific">Anguilla anguilla</name>
    <name type="common">European freshwater eel</name>
    <name type="synonym">Muraena anguilla</name>
    <dbReference type="NCBI Taxonomy" id="7936"/>
    <lineage>
        <taxon>Eukaryota</taxon>
        <taxon>Metazoa</taxon>
        <taxon>Chordata</taxon>
        <taxon>Craniata</taxon>
        <taxon>Vertebrata</taxon>
        <taxon>Euteleostomi</taxon>
        <taxon>Actinopterygii</taxon>
        <taxon>Neopterygii</taxon>
        <taxon>Teleostei</taxon>
        <taxon>Anguilliformes</taxon>
        <taxon>Anguillidae</taxon>
        <taxon>Anguilla</taxon>
    </lineage>
</organism>
<proteinExistence type="predicted"/>
<dbReference type="EMBL" id="GBXM01093080">
    <property type="protein sequence ID" value="JAH15497.1"/>
    <property type="molecule type" value="Transcribed_RNA"/>
</dbReference>
<reference evidence="1" key="2">
    <citation type="journal article" date="2015" name="Fish Shellfish Immunol.">
        <title>Early steps in the European eel (Anguilla anguilla)-Vibrio vulnificus interaction in the gills: Role of the RtxA13 toxin.</title>
        <authorList>
            <person name="Callol A."/>
            <person name="Pajuelo D."/>
            <person name="Ebbesson L."/>
            <person name="Teles M."/>
            <person name="MacKenzie S."/>
            <person name="Amaro C."/>
        </authorList>
    </citation>
    <scope>NUCLEOTIDE SEQUENCE</scope>
</reference>